<accession>A0AA37L5E7</accession>
<dbReference type="GeneID" id="73321483"/>
<evidence type="ECO:0008006" key="3">
    <source>
        <dbReference type="Google" id="ProtNLM"/>
    </source>
</evidence>
<gene>
    <name evidence="1" type="ORF">ColSpa_00681</name>
</gene>
<protein>
    <recommendedName>
        <fullName evidence="3">RGS domain-containing protein</fullName>
    </recommendedName>
</protein>
<evidence type="ECO:0000313" key="1">
    <source>
        <dbReference type="EMBL" id="GKT40500.1"/>
    </source>
</evidence>
<dbReference type="InterPro" id="IPR044926">
    <property type="entry name" value="RGS_subdomain_2"/>
</dbReference>
<comment type="caution">
    <text evidence="1">The sequence shown here is derived from an EMBL/GenBank/DDBJ whole genome shotgun (WGS) entry which is preliminary data.</text>
</comment>
<dbReference type="InterPro" id="IPR036305">
    <property type="entry name" value="RGS_sf"/>
</dbReference>
<name>A0AA37L5E7_9PEZI</name>
<dbReference type="AlphaFoldDB" id="A0AA37L5E7"/>
<dbReference type="SUPFAM" id="SSF48097">
    <property type="entry name" value="Regulator of G-protein signaling, RGS"/>
    <property type="match status" value="1"/>
</dbReference>
<dbReference type="Gene3D" id="1.10.167.10">
    <property type="entry name" value="Regulator of G-protein Signalling 4, domain 2"/>
    <property type="match status" value="1"/>
</dbReference>
<sequence length="345" mass="39069">MFLIASYVPAFNKINMYFTPSQWKCSRRSLMENQRIHLSTMMFEIFTIFVPLVQLVRLRIQAKHVTDANAKWDTCSQMNPRSSNVVSFHGPKSVVSSSQAEKSQPTVYHVDSSDLSSEPDSRLLTMAALNHALRENQSAIQEFSALSDFSGENIAFLARVSEWKSRSWPSALSDSESRDVLGEEERLDAYNHALEIYADFISLQHAEFPLNLPSQEMKHLFNVFDKPARVLFGEDSSVNIATPFDDAYMQEREGSRSESNGNIRSQAKYTGEIPAVFDSTVFDSADGHIKYLVLTNTWPKFVKEMYQRRRSSETGRSVMTNESEDSLLSRVSSSVTALIRSVKAI</sequence>
<reference evidence="1 2" key="1">
    <citation type="submission" date="2022-03" db="EMBL/GenBank/DDBJ databases">
        <title>Genome data of Colletotrichum spp.</title>
        <authorList>
            <person name="Utami Y.D."/>
            <person name="Hiruma K."/>
        </authorList>
    </citation>
    <scope>NUCLEOTIDE SEQUENCE [LARGE SCALE GENOMIC DNA]</scope>
    <source>
        <strain evidence="1 2">MAFF 239500</strain>
    </source>
</reference>
<evidence type="ECO:0000313" key="2">
    <source>
        <dbReference type="Proteomes" id="UP001055115"/>
    </source>
</evidence>
<proteinExistence type="predicted"/>
<dbReference type="Proteomes" id="UP001055115">
    <property type="component" value="Unassembled WGS sequence"/>
</dbReference>
<keyword evidence="2" id="KW-1185">Reference proteome</keyword>
<dbReference type="EMBL" id="BQXU01000001">
    <property type="protein sequence ID" value="GKT40500.1"/>
    <property type="molecule type" value="Genomic_DNA"/>
</dbReference>
<dbReference type="RefSeq" id="XP_049122850.1">
    <property type="nucleotide sequence ID" value="XM_049266893.1"/>
</dbReference>
<organism evidence="1 2">
    <name type="scientific">Colletotrichum spaethianum</name>
    <dbReference type="NCBI Taxonomy" id="700344"/>
    <lineage>
        <taxon>Eukaryota</taxon>
        <taxon>Fungi</taxon>
        <taxon>Dikarya</taxon>
        <taxon>Ascomycota</taxon>
        <taxon>Pezizomycotina</taxon>
        <taxon>Sordariomycetes</taxon>
        <taxon>Hypocreomycetidae</taxon>
        <taxon>Glomerellales</taxon>
        <taxon>Glomerellaceae</taxon>
        <taxon>Colletotrichum</taxon>
        <taxon>Colletotrichum spaethianum species complex</taxon>
    </lineage>
</organism>